<feature type="domain" description="Alpha fucosidase A-like C-terminal" evidence="2">
    <location>
        <begin position="744"/>
        <end position="835"/>
    </location>
</feature>
<sequence>MSKKLTSIKSFSLLMITAVVFMIPNLEAARKNRKSKQDSLFKIRNKDTRIEAIAKAKCRLSGEAVAPANDLSLWYRKPASHWVEALPVGNGRLGAMVYGGINKEWLQLNEDTMWSGEPVERDKPNVQAGIAEARKLLFDEKYVEAQKVVEEKVMGTSLGRGTHNYQMMADLELIFPKRDEVSNYRRDLNLENAISSVQYEFAGTTYKRELFSSAVDQAIYLRLSSDEKAKISFSASLTRPQSSQLKMMENGALVLKGQARTSKKKVIEQFPSAAKGVAFETHLKVLNEGGKIFYEEDSIRVENADAVTLVLVASSDYYGDKKLTASCQKQLNHATQKSYHQARTDHIQDYQKLFKRVDLDLGASPSAHKPTDQRLIDLIKGQYDAQLFEQYFQYGRYLLISSSRPGTMPANLQGLWTDGLMPAWNSDFHININFQMNYWHAETTNLSECHMPAFYLLERLQERGREVAQKNFGCRGWTAGHTTDAWFFASLIGKPQYGMWPVGGAWCSRHLWEHYEFNGDKDFLRNRAYPIMKGAALFCMDWLVENPATGLLVSGPSTSPENRFKTPDGKEANLTMGPTMDHQIMRDLFTNTIKSAEILNIDQEFRKELNLILQKLSPTKIAKDGRIMEWAEELEEVDPGHRHISHLYGLYPAKEINTARTPKLAQAARKSLDHRLSSGGGHTGWSRAWIINFLARLNDGEKSHENLLALLTKSTLPNLFDNHPPFQIDGNFGGTAGIAEMLLQSHAGAIEFLPALPAVWKNGSVKGLRARGAFEVDVDWKEGALYKAKIKSLKGNVCFIQSKSELRFAINETELTPQKVDVELYSFPTQTGDVISIKLK</sequence>
<dbReference type="InterPro" id="IPR013780">
    <property type="entry name" value="Glyco_hydro_b"/>
</dbReference>
<dbReference type="GO" id="GO:0005975">
    <property type="term" value="P:carbohydrate metabolic process"/>
    <property type="evidence" value="ECO:0007669"/>
    <property type="project" value="InterPro"/>
</dbReference>
<dbReference type="InterPro" id="IPR027414">
    <property type="entry name" value="GH95_N_dom"/>
</dbReference>
<dbReference type="InterPro" id="IPR016518">
    <property type="entry name" value="Alpha-L-fucosidase"/>
</dbReference>
<dbReference type="EMBL" id="ABCK01000021">
    <property type="protein sequence ID" value="EDM26015.1"/>
    <property type="molecule type" value="Genomic_DNA"/>
</dbReference>
<dbReference type="InterPro" id="IPR049053">
    <property type="entry name" value="AFCA-like_C"/>
</dbReference>
<evidence type="ECO:0000259" key="1">
    <source>
        <dbReference type="Pfam" id="PF14498"/>
    </source>
</evidence>
<comment type="caution">
    <text evidence="4">The sequence shown here is derived from an EMBL/GenBank/DDBJ whole genome shotgun (WGS) entry which is preliminary data.</text>
</comment>
<dbReference type="Gene3D" id="2.60.40.1180">
    <property type="entry name" value="Golgi alpha-mannosidase II"/>
    <property type="match status" value="1"/>
</dbReference>
<protein>
    <submittedName>
        <fullName evidence="4">Putative large secreted protein</fullName>
    </submittedName>
</protein>
<accession>A6DQW5</accession>
<dbReference type="RefSeq" id="WP_007280238.1">
    <property type="nucleotide sequence ID" value="NZ_ABCK01000021.1"/>
</dbReference>
<dbReference type="PIRSF" id="PIRSF007663">
    <property type="entry name" value="UCP007663"/>
    <property type="match status" value="1"/>
</dbReference>
<feature type="domain" description="Glycosyl hydrolase family 95 catalytic" evidence="3">
    <location>
        <begin position="338"/>
        <end position="742"/>
    </location>
</feature>
<name>A6DQW5_9BACT</name>
<dbReference type="InterPro" id="IPR012341">
    <property type="entry name" value="6hp_glycosidase-like_sf"/>
</dbReference>
<dbReference type="STRING" id="313628.LNTAR_19497"/>
<dbReference type="Gene3D" id="1.50.10.10">
    <property type="match status" value="1"/>
</dbReference>
<evidence type="ECO:0000259" key="3">
    <source>
        <dbReference type="Pfam" id="PF22124"/>
    </source>
</evidence>
<dbReference type="GO" id="GO:0004560">
    <property type="term" value="F:alpha-L-fucosidase activity"/>
    <property type="evidence" value="ECO:0007669"/>
    <property type="project" value="InterPro"/>
</dbReference>
<organism evidence="4 5">
    <name type="scientific">Lentisphaera araneosa HTCC2155</name>
    <dbReference type="NCBI Taxonomy" id="313628"/>
    <lineage>
        <taxon>Bacteria</taxon>
        <taxon>Pseudomonadati</taxon>
        <taxon>Lentisphaerota</taxon>
        <taxon>Lentisphaeria</taxon>
        <taxon>Lentisphaerales</taxon>
        <taxon>Lentisphaeraceae</taxon>
        <taxon>Lentisphaera</taxon>
    </lineage>
</organism>
<dbReference type="FunFam" id="1.50.10.10:FF:000028">
    <property type="entry name" value="Alpha-L-fucosidase 2"/>
    <property type="match status" value="1"/>
</dbReference>
<dbReference type="InterPro" id="IPR054363">
    <property type="entry name" value="GH95_cat"/>
</dbReference>
<keyword evidence="5" id="KW-1185">Reference proteome</keyword>
<dbReference type="OrthoDB" id="9802600at2"/>
<dbReference type="PANTHER" id="PTHR31084">
    <property type="entry name" value="ALPHA-L-FUCOSIDASE 2"/>
    <property type="match status" value="1"/>
</dbReference>
<dbReference type="AlphaFoldDB" id="A6DQW5"/>
<gene>
    <name evidence="4" type="ORF">LNTAR_19497</name>
</gene>
<dbReference type="Proteomes" id="UP000004947">
    <property type="component" value="Unassembled WGS sequence"/>
</dbReference>
<feature type="domain" description="Glycosyl hydrolase family 95 N-terminal" evidence="1">
    <location>
        <begin position="73"/>
        <end position="318"/>
    </location>
</feature>
<proteinExistence type="predicted"/>
<dbReference type="eggNOG" id="COG1554">
    <property type="taxonomic scope" value="Bacteria"/>
</dbReference>
<dbReference type="SUPFAM" id="SSF48208">
    <property type="entry name" value="Six-hairpin glycosidases"/>
    <property type="match status" value="1"/>
</dbReference>
<dbReference type="Pfam" id="PF14498">
    <property type="entry name" value="Glyco_hyd_65N_2"/>
    <property type="match status" value="1"/>
</dbReference>
<dbReference type="Gene3D" id="2.70.98.50">
    <property type="entry name" value="putative glycoside hydrolase family protein from bacillus halodurans"/>
    <property type="match status" value="1"/>
</dbReference>
<dbReference type="PANTHER" id="PTHR31084:SF0">
    <property type="entry name" value="ALPHA-L-FUCOSIDASE 2"/>
    <property type="match status" value="1"/>
</dbReference>
<reference evidence="4 5" key="1">
    <citation type="journal article" date="2010" name="J. Bacteriol.">
        <title>Genome sequence of Lentisphaera araneosa HTCC2155T, the type species of the order Lentisphaerales in the phylum Lentisphaerae.</title>
        <authorList>
            <person name="Thrash J.C."/>
            <person name="Cho J.C."/>
            <person name="Vergin K.L."/>
            <person name="Morris R.M."/>
            <person name="Giovannoni S.J."/>
        </authorList>
    </citation>
    <scope>NUCLEOTIDE SEQUENCE [LARGE SCALE GENOMIC DNA]</scope>
    <source>
        <strain evidence="4 5">HTCC2155</strain>
    </source>
</reference>
<dbReference type="Pfam" id="PF21307">
    <property type="entry name" value="Glyco_hydro_95_C"/>
    <property type="match status" value="1"/>
</dbReference>
<evidence type="ECO:0000313" key="5">
    <source>
        <dbReference type="Proteomes" id="UP000004947"/>
    </source>
</evidence>
<evidence type="ECO:0000313" key="4">
    <source>
        <dbReference type="EMBL" id="EDM26015.1"/>
    </source>
</evidence>
<dbReference type="InterPro" id="IPR008928">
    <property type="entry name" value="6-hairpin_glycosidase_sf"/>
</dbReference>
<dbReference type="Pfam" id="PF22124">
    <property type="entry name" value="Glyco_hydro_95_cat"/>
    <property type="match status" value="1"/>
</dbReference>
<evidence type="ECO:0000259" key="2">
    <source>
        <dbReference type="Pfam" id="PF21307"/>
    </source>
</evidence>